<dbReference type="InterPro" id="IPR029278">
    <property type="entry name" value="Imm26"/>
</dbReference>
<evidence type="ECO:0000313" key="2">
    <source>
        <dbReference type="Proteomes" id="UP000199698"/>
    </source>
</evidence>
<evidence type="ECO:0000313" key="1">
    <source>
        <dbReference type="EMBL" id="SCC05479.1"/>
    </source>
</evidence>
<dbReference type="RefSeq" id="WP_209435759.1">
    <property type="nucleotide sequence ID" value="NZ_FMBA01000020.1"/>
</dbReference>
<reference evidence="2" key="1">
    <citation type="submission" date="2016-08" db="EMBL/GenBank/DDBJ databases">
        <authorList>
            <person name="Varghese N."/>
            <person name="Submissions Spin"/>
        </authorList>
    </citation>
    <scope>NUCLEOTIDE SEQUENCE [LARGE SCALE GENOMIC DNA]</scope>
    <source>
        <strain evidence="2">R-53144</strain>
    </source>
</reference>
<keyword evidence="2" id="KW-1185">Reference proteome</keyword>
<dbReference type="EMBL" id="FMBA01000020">
    <property type="protein sequence ID" value="SCC05479.1"/>
    <property type="molecule type" value="Genomic_DNA"/>
</dbReference>
<name>A0A1C4BF44_9GAMM</name>
<proteinExistence type="predicted"/>
<dbReference type="Pfam" id="PF15428">
    <property type="entry name" value="Imm26"/>
    <property type="match status" value="1"/>
</dbReference>
<sequence>MPLIMKKTEVIPGEIYAIPLFLPTEDIKENLKNYKKEKFDNRGREFAFFRIIDDKGGSGIFVEVFDQIGTLQEDIQSIINSPRLFSPISISGLGISKGRWKKIYTQDNYDPEKESNLSKIQLVMGRGEDSRLWQNGIEKKISETEAKNYEQWIVWTPTQLEIRIKNKLFK</sequence>
<dbReference type="AlphaFoldDB" id="A0A1C4BF44"/>
<protein>
    <submittedName>
        <fullName evidence="1">Immunity protein 26</fullName>
    </submittedName>
</protein>
<accession>A0A1C4BF44</accession>
<organism evidence="1 2">
    <name type="scientific">Gilliamella intestini</name>
    <dbReference type="NCBI Taxonomy" id="1798183"/>
    <lineage>
        <taxon>Bacteria</taxon>
        <taxon>Pseudomonadati</taxon>
        <taxon>Pseudomonadota</taxon>
        <taxon>Gammaproteobacteria</taxon>
        <taxon>Orbales</taxon>
        <taxon>Orbaceae</taxon>
        <taxon>Gilliamella</taxon>
    </lineage>
</organism>
<gene>
    <name evidence="1" type="ORF">GA0061080_10206</name>
</gene>
<dbReference type="Proteomes" id="UP000199698">
    <property type="component" value="Unassembled WGS sequence"/>
</dbReference>